<sequence>MVKKIAITLIVLFCCVSFVSGASVEEKAGTDIKNKFGGYTILPANDSGGEPGIKYVSDTITQGETNWHSKYVGSDITVLNVDLNWADNTDSLRLKIYTPDWECLGSYYDSADGSIDGRINIDIYNSGGIAKGTWYYEVYGYDVSGTEDYYI</sequence>
<protein>
    <recommendedName>
        <fullName evidence="3">Peptidase domain protein</fullName>
    </recommendedName>
</protein>
<evidence type="ECO:0008006" key="3">
    <source>
        <dbReference type="Google" id="ProtNLM"/>
    </source>
</evidence>
<dbReference type="AlphaFoldDB" id="H1Z2I0"/>
<dbReference type="EMBL" id="CM001436">
    <property type="protein sequence ID" value="EHQ35506.1"/>
    <property type="molecule type" value="Genomic_DNA"/>
</dbReference>
<name>H1Z2I0_9EURY</name>
<accession>H1Z2I0</accession>
<keyword evidence="2" id="KW-1185">Reference proteome</keyword>
<dbReference type="HOGENOM" id="CLU_145177_0_0_2"/>
<reference evidence="1 2" key="1">
    <citation type="submission" date="2011-10" db="EMBL/GenBank/DDBJ databases">
        <title>The Improved High-Quality Draft genome of Methanoplanus limicola DSM 2279.</title>
        <authorList>
            <consortium name="US DOE Joint Genome Institute (JGI-PGF)"/>
            <person name="Lucas S."/>
            <person name="Copeland A."/>
            <person name="Lapidus A."/>
            <person name="Glavina del Rio T."/>
            <person name="Dalin E."/>
            <person name="Tice H."/>
            <person name="Bruce D."/>
            <person name="Goodwin L."/>
            <person name="Pitluck S."/>
            <person name="Peters L."/>
            <person name="Mikhailova N."/>
            <person name="Lu M."/>
            <person name="Kyrpides N."/>
            <person name="Mavromatis K."/>
            <person name="Ivanova N."/>
            <person name="Markowitz V."/>
            <person name="Cheng J.-F."/>
            <person name="Hugenholtz P."/>
            <person name="Woyke T."/>
            <person name="Wu D."/>
            <person name="Wirth R."/>
            <person name="Brambilla E.-M."/>
            <person name="Klenk H.-P."/>
            <person name="Eisen J.A."/>
        </authorList>
    </citation>
    <scope>NUCLEOTIDE SEQUENCE [LARGE SCALE GENOMIC DNA]</scope>
    <source>
        <strain evidence="1 2">DSM 2279</strain>
    </source>
</reference>
<evidence type="ECO:0000313" key="2">
    <source>
        <dbReference type="Proteomes" id="UP000005741"/>
    </source>
</evidence>
<evidence type="ECO:0000313" key="1">
    <source>
        <dbReference type="EMBL" id="EHQ35506.1"/>
    </source>
</evidence>
<dbReference type="STRING" id="937775.Metlim_1400"/>
<dbReference type="RefSeq" id="WP_004077259.1">
    <property type="nucleotide sequence ID" value="NZ_CM001436.1"/>
</dbReference>
<gene>
    <name evidence="1" type="ORF">Metlim_1400</name>
</gene>
<dbReference type="OrthoDB" id="148333at2157"/>
<proteinExistence type="predicted"/>
<dbReference type="InParanoid" id="H1Z2I0"/>
<dbReference type="PATRIC" id="fig|937775.9.peg.1586"/>
<dbReference type="Proteomes" id="UP000005741">
    <property type="component" value="Chromosome"/>
</dbReference>
<organism evidence="1 2">
    <name type="scientific">Methanoplanus limicola DSM 2279</name>
    <dbReference type="NCBI Taxonomy" id="937775"/>
    <lineage>
        <taxon>Archaea</taxon>
        <taxon>Methanobacteriati</taxon>
        <taxon>Methanobacteriota</taxon>
        <taxon>Stenosarchaea group</taxon>
        <taxon>Methanomicrobia</taxon>
        <taxon>Methanomicrobiales</taxon>
        <taxon>Methanomicrobiaceae</taxon>
        <taxon>Methanoplanus</taxon>
    </lineage>
</organism>